<feature type="domain" description="Glycosyl transferase family 1" evidence="4">
    <location>
        <begin position="200"/>
        <end position="347"/>
    </location>
</feature>
<dbReference type="Proteomes" id="UP000278440">
    <property type="component" value="Unassembled WGS sequence"/>
</dbReference>
<evidence type="ECO:0000256" key="2">
    <source>
        <dbReference type="ARBA" id="ARBA00022676"/>
    </source>
</evidence>
<evidence type="ECO:0000313" key="7">
    <source>
        <dbReference type="Proteomes" id="UP000278440"/>
    </source>
</evidence>
<evidence type="ECO:0000259" key="5">
    <source>
        <dbReference type="Pfam" id="PF13439"/>
    </source>
</evidence>
<dbReference type="EMBL" id="RBXT01000001">
    <property type="protein sequence ID" value="RKT78333.1"/>
    <property type="molecule type" value="Genomic_DNA"/>
</dbReference>
<evidence type="ECO:0000313" key="6">
    <source>
        <dbReference type="EMBL" id="RKT78333.1"/>
    </source>
</evidence>
<evidence type="ECO:0000256" key="1">
    <source>
        <dbReference type="ARBA" id="ARBA00021292"/>
    </source>
</evidence>
<dbReference type="GO" id="GO:0016758">
    <property type="term" value="F:hexosyltransferase activity"/>
    <property type="evidence" value="ECO:0007669"/>
    <property type="project" value="TreeGrafter"/>
</dbReference>
<name>A0A495Y0P5_9MICO</name>
<dbReference type="SUPFAM" id="SSF53756">
    <property type="entry name" value="UDP-Glycosyltransferase/glycogen phosphorylase"/>
    <property type="match status" value="1"/>
</dbReference>
<dbReference type="PANTHER" id="PTHR45947">
    <property type="entry name" value="SULFOQUINOVOSYL TRANSFERASE SQD2"/>
    <property type="match status" value="1"/>
</dbReference>
<sequence>MAHDRVDPVKVALLSDCYLPRLGGIEVQTHDLARALVGIGHEVEVFTATPGPQSERHGAVTVVDGIRVHRLAARMPWELPVNPRAPRELRRRLAGGAFDVVHVQTGVVSPFAWDATRVALGLRLPTAMTWHCMLASATPLFRAARFVGWWAKRGVAMSAVSDVAAAPLRGLVGPAAVVGVLPNGIDVERWSVGAVERRPGPLRLVTAMRLAARKRPTALVELVAEAEHQAGPGSLTLTILGDGPDRPKVERLVRERSLGWVSLPGRVSRDALRERYAASDVYLSPARLESFGIAALEARTVGLPVIGRKGSGVGEFVTHGTNGFVVDGDPAMSAVIARLARDPAEVARLRDWNVTHPPAQAWGSVAARAVDEYERATALVHR</sequence>
<reference evidence="6 7" key="1">
    <citation type="submission" date="2018-10" db="EMBL/GenBank/DDBJ databases">
        <title>Sequencing the genomes of 1000 actinobacteria strains.</title>
        <authorList>
            <person name="Klenk H.-P."/>
        </authorList>
    </citation>
    <scope>NUCLEOTIDE SEQUENCE [LARGE SCALE GENOMIC DNA]</scope>
    <source>
        <strain evidence="6 7">DSM 44267</strain>
    </source>
</reference>
<gene>
    <name evidence="6" type="ORF">DFJ68_1777</name>
</gene>
<accession>A0A495Y0P5</accession>
<dbReference type="Pfam" id="PF00534">
    <property type="entry name" value="Glycos_transf_1"/>
    <property type="match status" value="1"/>
</dbReference>
<organism evidence="6 7">
    <name type="scientific">Terracoccus luteus</name>
    <dbReference type="NCBI Taxonomy" id="53356"/>
    <lineage>
        <taxon>Bacteria</taxon>
        <taxon>Bacillati</taxon>
        <taxon>Actinomycetota</taxon>
        <taxon>Actinomycetes</taxon>
        <taxon>Micrococcales</taxon>
        <taxon>Intrasporangiaceae</taxon>
        <taxon>Terracoccus</taxon>
    </lineage>
</organism>
<evidence type="ECO:0000259" key="4">
    <source>
        <dbReference type="Pfam" id="PF00534"/>
    </source>
</evidence>
<dbReference type="InterPro" id="IPR050194">
    <property type="entry name" value="Glycosyltransferase_grp1"/>
</dbReference>
<proteinExistence type="predicted"/>
<protein>
    <recommendedName>
        <fullName evidence="1">D-inositol 3-phosphate glycosyltransferase</fullName>
    </recommendedName>
</protein>
<dbReference type="GO" id="GO:1901137">
    <property type="term" value="P:carbohydrate derivative biosynthetic process"/>
    <property type="evidence" value="ECO:0007669"/>
    <property type="project" value="UniProtKB-ARBA"/>
</dbReference>
<dbReference type="Pfam" id="PF13439">
    <property type="entry name" value="Glyco_transf_4"/>
    <property type="match status" value="1"/>
</dbReference>
<keyword evidence="7" id="KW-1185">Reference proteome</keyword>
<feature type="domain" description="Glycosyltransferase subfamily 4-like N-terminal" evidence="5">
    <location>
        <begin position="23"/>
        <end position="189"/>
    </location>
</feature>
<comment type="caution">
    <text evidence="6">The sequence shown here is derived from an EMBL/GenBank/DDBJ whole genome shotgun (WGS) entry which is preliminary data.</text>
</comment>
<dbReference type="InterPro" id="IPR028098">
    <property type="entry name" value="Glyco_trans_4-like_N"/>
</dbReference>
<keyword evidence="2" id="KW-0328">Glycosyltransferase</keyword>
<evidence type="ECO:0000256" key="3">
    <source>
        <dbReference type="ARBA" id="ARBA00022679"/>
    </source>
</evidence>
<dbReference type="PANTHER" id="PTHR45947:SF3">
    <property type="entry name" value="SULFOQUINOVOSYL TRANSFERASE SQD2"/>
    <property type="match status" value="1"/>
</dbReference>
<keyword evidence="3 6" id="KW-0808">Transferase</keyword>
<dbReference type="AlphaFoldDB" id="A0A495Y0P5"/>
<dbReference type="InterPro" id="IPR001296">
    <property type="entry name" value="Glyco_trans_1"/>
</dbReference>
<dbReference type="Gene3D" id="3.40.50.2000">
    <property type="entry name" value="Glycogen Phosphorylase B"/>
    <property type="match status" value="2"/>
</dbReference>